<dbReference type="SUPFAM" id="SSF48371">
    <property type="entry name" value="ARM repeat"/>
    <property type="match status" value="1"/>
</dbReference>
<sequence length="1053" mass="115727">MVNASFLPTLSSLDVDRATQLILQAYGQPNSFLPPDELRLRQQELFEIQKRPEAWGLVLPLLNHEDPNVQFFGAHTVQVKIARDWQSFPEDQAIPLRDLLTQLTAHSIVVGRNNVILRKLFVSLCSLALKLAPQHPTQWPDWILSCVTAFSGSGAQTGPILDFLTIVAEEVSTADLLGSNKTRMVDTMKDGSQIVLQAIRSSLDHSSAVPANQVLSAMKCFQSWLSYLGAADVIATIPLLLLFLDPEDDTFFIAASATLQEIMSSSPLSNGQLGTGVKTLAQPLLLWLDSKGSVIVENTLRSGLVDEVSHSLCKLLAELGDHSTPYFARSIASKARVDPLEAYQSVVPNPSGKTKGQLTQRYLRVMLDYTGLSGYFGADEETSELTLGFWYMLQEALWDLSADDDRETNDGDPNVIAKAVYVELVKILRRKTTFPPRGHGWSKDQIIRFQTYRRDIGDTLINAYYVIRDEMLVYFVDSLIQELSNRPDPNQGWEEIESTLHCLSSLQEALDYDKSPDLTRLFNPEVISRLPSAGRSRVRLTTLNLLGTYSSWFAHESPQLEKVISGPSKLDMLLSAVGYVVAALPEPSLSVQAALALRNLCDANRKLLAPQIGAFAELHAGLARVPDAEKSKVLQSIASVIEALPPAQQIPPIEAMATPIVQKLMDILNSPTTLPPEARSLAILQLETLAGISKGLTRATDDLLDLNEDSEVQQILEQVNLARRDDRMARLREAILAAISRCVEATGQDVGVGQAINELVKSITSLASDATIISLPPAPLLSLVCMAAERQLTASWLALATMLFAQMNPPPPMPLTGDEDGLLKRREAELERQRAEEEERAKAVVIEVLPILLNVSLSFMAAPGAMVDNPDIVQEFFNCMDRVAQDFTATLYHLPPGALDALMQCSVRAMALQERYSLIAACNFLSNLIHRSCVYPALEAQRTQLISGHGRDIMRAVLFGLAGVSPRSATPNLVEMLSTLLVRCIEESRAWLKEILFDDDFLPSKAGPAIKETFVKTVLGSRSIKRTREAANQFALVARGLEGTSFGYASVSM</sequence>
<dbReference type="PANTHER" id="PTHR12363">
    <property type="entry name" value="TRANSPORTIN 3 AND IMPORTIN 13"/>
    <property type="match status" value="1"/>
</dbReference>
<dbReference type="InterPro" id="IPR013598">
    <property type="entry name" value="Exportin-1/Importin-b-like"/>
</dbReference>
<evidence type="ECO:0000313" key="7">
    <source>
        <dbReference type="EMBL" id="SJL10933.1"/>
    </source>
</evidence>
<dbReference type="GO" id="GO:0005737">
    <property type="term" value="C:cytoplasm"/>
    <property type="evidence" value="ECO:0007669"/>
    <property type="project" value="TreeGrafter"/>
</dbReference>
<dbReference type="STRING" id="47428.A0A284RQA6"/>
<evidence type="ECO:0000256" key="4">
    <source>
        <dbReference type="ARBA" id="ARBA00022737"/>
    </source>
</evidence>
<evidence type="ECO:0000256" key="5">
    <source>
        <dbReference type="ARBA" id="ARBA00023242"/>
    </source>
</evidence>
<dbReference type="InterPro" id="IPR011989">
    <property type="entry name" value="ARM-like"/>
</dbReference>
<dbReference type="OrthoDB" id="2016913at2759"/>
<dbReference type="AlphaFoldDB" id="A0A284RQA6"/>
<keyword evidence="3" id="KW-0813">Transport</keyword>
<feature type="domain" description="Exportin-1/Importin-beta-like" evidence="6">
    <location>
        <begin position="114"/>
        <end position="257"/>
    </location>
</feature>
<dbReference type="InterPro" id="IPR040520">
    <property type="entry name" value="Importin_rep_3"/>
</dbReference>
<evidence type="ECO:0000259" key="6">
    <source>
        <dbReference type="Pfam" id="PF08389"/>
    </source>
</evidence>
<evidence type="ECO:0000256" key="2">
    <source>
        <dbReference type="ARBA" id="ARBA00007991"/>
    </source>
</evidence>
<accession>A0A284RQA6</accession>
<keyword evidence="5" id="KW-0539">Nucleus</keyword>
<keyword evidence="4" id="KW-0677">Repeat</keyword>
<proteinExistence type="inferred from homology"/>
<dbReference type="PANTHER" id="PTHR12363:SF33">
    <property type="entry name" value="IMPORTIN-13"/>
    <property type="match status" value="1"/>
</dbReference>
<keyword evidence="8" id="KW-1185">Reference proteome</keyword>
<dbReference type="Pfam" id="PF18806">
    <property type="entry name" value="Importin_rep_3"/>
    <property type="match status" value="1"/>
</dbReference>
<organism evidence="7 8">
    <name type="scientific">Armillaria ostoyae</name>
    <name type="common">Armillaria root rot fungus</name>
    <dbReference type="NCBI Taxonomy" id="47428"/>
    <lineage>
        <taxon>Eukaryota</taxon>
        <taxon>Fungi</taxon>
        <taxon>Dikarya</taxon>
        <taxon>Basidiomycota</taxon>
        <taxon>Agaricomycotina</taxon>
        <taxon>Agaricomycetes</taxon>
        <taxon>Agaricomycetidae</taxon>
        <taxon>Agaricales</taxon>
        <taxon>Marasmiineae</taxon>
        <taxon>Physalacriaceae</taxon>
        <taxon>Armillaria</taxon>
    </lineage>
</organism>
<dbReference type="InterPro" id="IPR016024">
    <property type="entry name" value="ARM-type_fold"/>
</dbReference>
<dbReference type="GO" id="GO:0006606">
    <property type="term" value="P:protein import into nucleus"/>
    <property type="evidence" value="ECO:0007669"/>
    <property type="project" value="TreeGrafter"/>
</dbReference>
<name>A0A284RQA6_ARMOS</name>
<dbReference type="GO" id="GO:0005634">
    <property type="term" value="C:nucleus"/>
    <property type="evidence" value="ECO:0007669"/>
    <property type="project" value="UniProtKB-SubCell"/>
</dbReference>
<dbReference type="OMA" id="CLASIGK"/>
<evidence type="ECO:0000313" key="8">
    <source>
        <dbReference type="Proteomes" id="UP000219338"/>
    </source>
</evidence>
<dbReference type="EMBL" id="FUEG01000013">
    <property type="protein sequence ID" value="SJL10933.1"/>
    <property type="molecule type" value="Genomic_DNA"/>
</dbReference>
<dbReference type="Pfam" id="PF08389">
    <property type="entry name" value="Xpo1"/>
    <property type="match status" value="1"/>
</dbReference>
<reference evidence="8" key="1">
    <citation type="journal article" date="2017" name="Nat. Ecol. Evol.">
        <title>Genome expansion and lineage-specific genetic innovations in the forest pathogenic fungi Armillaria.</title>
        <authorList>
            <person name="Sipos G."/>
            <person name="Prasanna A.N."/>
            <person name="Walter M.C."/>
            <person name="O'Connor E."/>
            <person name="Balint B."/>
            <person name="Krizsan K."/>
            <person name="Kiss B."/>
            <person name="Hess J."/>
            <person name="Varga T."/>
            <person name="Slot J."/>
            <person name="Riley R."/>
            <person name="Boka B."/>
            <person name="Rigling D."/>
            <person name="Barry K."/>
            <person name="Lee J."/>
            <person name="Mihaltcheva S."/>
            <person name="LaButti K."/>
            <person name="Lipzen A."/>
            <person name="Waldron R."/>
            <person name="Moloney N.M."/>
            <person name="Sperisen C."/>
            <person name="Kredics L."/>
            <person name="Vagvoelgyi C."/>
            <person name="Patrignani A."/>
            <person name="Fitzpatrick D."/>
            <person name="Nagy I."/>
            <person name="Doyle S."/>
            <person name="Anderson J.B."/>
            <person name="Grigoriev I.V."/>
            <person name="Gueldener U."/>
            <person name="Muensterkoetter M."/>
            <person name="Nagy L.G."/>
        </authorList>
    </citation>
    <scope>NUCLEOTIDE SEQUENCE [LARGE SCALE GENOMIC DNA]</scope>
    <source>
        <strain evidence="8">C18/9</strain>
    </source>
</reference>
<dbReference type="Proteomes" id="UP000219338">
    <property type="component" value="Unassembled WGS sequence"/>
</dbReference>
<evidence type="ECO:0000256" key="3">
    <source>
        <dbReference type="ARBA" id="ARBA00022448"/>
    </source>
</evidence>
<comment type="subcellular location">
    <subcellularLocation>
        <location evidence="1">Nucleus</location>
    </subcellularLocation>
</comment>
<dbReference type="InterPro" id="IPR051345">
    <property type="entry name" value="Importin_beta-like_NTR"/>
</dbReference>
<dbReference type="Gene3D" id="1.25.10.10">
    <property type="entry name" value="Leucine-rich Repeat Variant"/>
    <property type="match status" value="1"/>
</dbReference>
<comment type="similarity">
    <text evidence="2">Belongs to the importin beta family.</text>
</comment>
<evidence type="ECO:0000256" key="1">
    <source>
        <dbReference type="ARBA" id="ARBA00004123"/>
    </source>
</evidence>
<protein>
    <recommendedName>
        <fullName evidence="6">Exportin-1/Importin-beta-like domain-containing protein</fullName>
    </recommendedName>
</protein>
<gene>
    <name evidence="7" type="ORF">ARMOST_14329</name>
</gene>